<proteinExistence type="predicted"/>
<keyword evidence="2" id="KW-0732">Signal</keyword>
<feature type="signal peptide" evidence="2">
    <location>
        <begin position="1"/>
        <end position="21"/>
    </location>
</feature>
<feature type="compositionally biased region" description="Polar residues" evidence="1">
    <location>
        <begin position="363"/>
        <end position="381"/>
    </location>
</feature>
<dbReference type="EMBL" id="KZ988116">
    <property type="protein sequence ID" value="RKP13076.1"/>
    <property type="molecule type" value="Genomic_DNA"/>
</dbReference>
<name>A0A4P9Y2F6_9FUNG</name>
<feature type="compositionally biased region" description="Low complexity" evidence="1">
    <location>
        <begin position="445"/>
        <end position="473"/>
    </location>
</feature>
<dbReference type="Proteomes" id="UP000267251">
    <property type="component" value="Unassembled WGS sequence"/>
</dbReference>
<feature type="compositionally biased region" description="Basic and acidic residues" evidence="1">
    <location>
        <begin position="416"/>
        <end position="426"/>
    </location>
</feature>
<feature type="region of interest" description="Disordered" evidence="1">
    <location>
        <begin position="342"/>
        <end position="539"/>
    </location>
</feature>
<feature type="compositionally biased region" description="Low complexity" evidence="1">
    <location>
        <begin position="346"/>
        <end position="362"/>
    </location>
</feature>
<feature type="compositionally biased region" description="Low complexity" evidence="1">
    <location>
        <begin position="494"/>
        <end position="518"/>
    </location>
</feature>
<accession>A0A4P9Y2F6</accession>
<evidence type="ECO:0000256" key="2">
    <source>
        <dbReference type="SAM" id="SignalP"/>
    </source>
</evidence>
<reference evidence="4" key="1">
    <citation type="journal article" date="2018" name="Nat. Microbiol.">
        <title>Leveraging single-cell genomics to expand the fungal tree of life.</title>
        <authorList>
            <person name="Ahrendt S.R."/>
            <person name="Quandt C.A."/>
            <person name="Ciobanu D."/>
            <person name="Clum A."/>
            <person name="Salamov A."/>
            <person name="Andreopoulos B."/>
            <person name="Cheng J.F."/>
            <person name="Woyke T."/>
            <person name="Pelin A."/>
            <person name="Henrissat B."/>
            <person name="Reynolds N.K."/>
            <person name="Benny G.L."/>
            <person name="Smith M.E."/>
            <person name="James T.Y."/>
            <person name="Grigoriev I.V."/>
        </authorList>
    </citation>
    <scope>NUCLEOTIDE SEQUENCE [LARGE SCALE GENOMIC DNA]</scope>
</reference>
<gene>
    <name evidence="3" type="ORF">BJ684DRAFT_16489</name>
</gene>
<organism evidence="3 4">
    <name type="scientific">Piptocephalis cylindrospora</name>
    <dbReference type="NCBI Taxonomy" id="1907219"/>
    <lineage>
        <taxon>Eukaryota</taxon>
        <taxon>Fungi</taxon>
        <taxon>Fungi incertae sedis</taxon>
        <taxon>Zoopagomycota</taxon>
        <taxon>Zoopagomycotina</taxon>
        <taxon>Zoopagomycetes</taxon>
        <taxon>Zoopagales</taxon>
        <taxon>Piptocephalidaceae</taxon>
        <taxon>Piptocephalis</taxon>
    </lineage>
</organism>
<sequence>MKSVPFYLSALLLASWIPAEATPMSTEKAAQDHSWGRDTSDYHADIRNSLLNTIRGSKRDSQLSNKKLPSLPDLSHTSSDGSTKIQRSNDDPPQDRQNPGTSQHSLERNKKVRHSHERVGGSTRGKGSHMVLIDPIEVPSWDIMDKMMEESCSSHDNTNNHDTLLSHLATFPEVKRTRAILEKYDDLSTPFASLPWIGAMRRIPKKFGDHSMMLQKLSNTATFEDWLKVTCRLTQDFRTIANEVRDAKPSEYSNLRKHMGGQYDKAIQFLQYFWSVYGLTFSLERQNALRKRLDDVHKCYGKAKINAIFHFPEHLFMPKKNKDKLPVPFQAVLDLHTALQGHPSLHRSSTTPLPSSPRSDTSGTPPLSPTNTASTESTSYQDRPLPHTPPHGGTSPRPNAQNSFIFDDYPPSPSDGESRYSTERGRPPSRSNTWKPLAPQERRQSSASISSVSSHRSVVSESSDGSSDFIRSSWKVQSSNRRPFDSPTLSHQPSYASMNNSKSRSSSIRSGSRPPISALKPVDRRASVHEMFNQKGYYD</sequence>
<feature type="compositionally biased region" description="Polar residues" evidence="1">
    <location>
        <begin position="95"/>
        <end position="104"/>
    </location>
</feature>
<feature type="compositionally biased region" description="Polar residues" evidence="1">
    <location>
        <begin position="474"/>
        <end position="493"/>
    </location>
</feature>
<feature type="compositionally biased region" description="Polar residues" evidence="1">
    <location>
        <begin position="75"/>
        <end position="86"/>
    </location>
</feature>
<feature type="chain" id="PRO_5020321151" evidence="2">
    <location>
        <begin position="22"/>
        <end position="539"/>
    </location>
</feature>
<keyword evidence="4" id="KW-1185">Reference proteome</keyword>
<evidence type="ECO:0000313" key="4">
    <source>
        <dbReference type="Proteomes" id="UP000267251"/>
    </source>
</evidence>
<dbReference type="AlphaFoldDB" id="A0A4P9Y2F6"/>
<evidence type="ECO:0000256" key="1">
    <source>
        <dbReference type="SAM" id="MobiDB-lite"/>
    </source>
</evidence>
<evidence type="ECO:0000313" key="3">
    <source>
        <dbReference type="EMBL" id="RKP13076.1"/>
    </source>
</evidence>
<feature type="region of interest" description="Disordered" evidence="1">
    <location>
        <begin position="57"/>
        <end position="128"/>
    </location>
</feature>
<protein>
    <submittedName>
        <fullName evidence="3">Uncharacterized protein</fullName>
    </submittedName>
</protein>